<dbReference type="EMBL" id="UYJE01009905">
    <property type="protein sequence ID" value="VDI77867.1"/>
    <property type="molecule type" value="Genomic_DNA"/>
</dbReference>
<accession>A0A8B6HEQ1</accession>
<dbReference type="PANTHER" id="PTHR33050:SF7">
    <property type="entry name" value="RIBONUCLEASE H"/>
    <property type="match status" value="1"/>
</dbReference>
<dbReference type="AlphaFoldDB" id="A0A8B6HEQ1"/>
<dbReference type="InterPro" id="IPR043128">
    <property type="entry name" value="Rev_trsase/Diguanyl_cyclase"/>
</dbReference>
<dbReference type="Gene3D" id="3.10.10.10">
    <property type="entry name" value="HIV Type 1 Reverse Transcriptase, subunit A, domain 1"/>
    <property type="match status" value="1"/>
</dbReference>
<keyword evidence="1" id="KW-0238">DNA-binding</keyword>
<dbReference type="InterPro" id="IPR043502">
    <property type="entry name" value="DNA/RNA_pol_sf"/>
</dbReference>
<dbReference type="PROSITE" id="PS50209">
    <property type="entry name" value="CARD"/>
    <property type="match status" value="1"/>
</dbReference>
<evidence type="ECO:0008006" key="7">
    <source>
        <dbReference type="Google" id="ProtNLM"/>
    </source>
</evidence>
<dbReference type="Pfam" id="PF00619">
    <property type="entry name" value="CARD"/>
    <property type="match status" value="1"/>
</dbReference>
<dbReference type="SUPFAM" id="SSF56672">
    <property type="entry name" value="DNA/RNA polymerases"/>
    <property type="match status" value="1"/>
</dbReference>
<dbReference type="InterPro" id="IPR001315">
    <property type="entry name" value="CARD"/>
</dbReference>
<dbReference type="InterPro" id="IPR010998">
    <property type="entry name" value="Integrase_recombinase_N"/>
</dbReference>
<evidence type="ECO:0000259" key="3">
    <source>
        <dbReference type="PROSITE" id="PS50209"/>
    </source>
</evidence>
<feature type="domain" description="CARD" evidence="3">
    <location>
        <begin position="710"/>
        <end position="777"/>
    </location>
</feature>
<keyword evidence="6" id="KW-1185">Reference proteome</keyword>
<evidence type="ECO:0000313" key="6">
    <source>
        <dbReference type="Proteomes" id="UP000596742"/>
    </source>
</evidence>
<dbReference type="SUPFAM" id="SSF47986">
    <property type="entry name" value="DEATH domain"/>
    <property type="match status" value="1"/>
</dbReference>
<evidence type="ECO:0000259" key="4">
    <source>
        <dbReference type="PROSITE" id="PS50878"/>
    </source>
</evidence>
<dbReference type="CDD" id="cd01671">
    <property type="entry name" value="CARD"/>
    <property type="match status" value="1"/>
</dbReference>
<dbReference type="CDD" id="cd09275">
    <property type="entry name" value="RNase_HI_RT_DIRS1"/>
    <property type="match status" value="1"/>
</dbReference>
<reference evidence="5" key="1">
    <citation type="submission" date="2018-11" db="EMBL/GenBank/DDBJ databases">
        <authorList>
            <person name="Alioto T."/>
            <person name="Alioto T."/>
        </authorList>
    </citation>
    <scope>NUCLEOTIDE SEQUENCE</scope>
</reference>
<dbReference type="PROSITE" id="PS50878">
    <property type="entry name" value="RT_POL"/>
    <property type="match status" value="1"/>
</dbReference>
<proteinExistence type="predicted"/>
<dbReference type="GO" id="GO:0003677">
    <property type="term" value="F:DNA binding"/>
    <property type="evidence" value="ECO:0007669"/>
    <property type="project" value="UniProtKB-KW"/>
</dbReference>
<dbReference type="InterPro" id="IPR011029">
    <property type="entry name" value="DEATH-like_dom_sf"/>
</dbReference>
<dbReference type="Gene3D" id="1.10.150.130">
    <property type="match status" value="1"/>
</dbReference>
<dbReference type="SUPFAM" id="SSF47823">
    <property type="entry name" value="lambda integrase-like, N-terminal domain"/>
    <property type="match status" value="1"/>
</dbReference>
<dbReference type="Proteomes" id="UP000596742">
    <property type="component" value="Unassembled WGS sequence"/>
</dbReference>
<name>A0A8B6HEQ1_MYTGA</name>
<gene>
    <name evidence="5" type="ORF">MGAL_10B017839</name>
</gene>
<feature type="compositionally biased region" description="Basic residues" evidence="2">
    <location>
        <begin position="54"/>
        <end position="63"/>
    </location>
</feature>
<evidence type="ECO:0000256" key="1">
    <source>
        <dbReference type="ARBA" id="ARBA00023125"/>
    </source>
</evidence>
<dbReference type="InterPro" id="IPR052055">
    <property type="entry name" value="Hepadnavirus_pol/RT"/>
</dbReference>
<sequence length="822" mass="94926">MDLIKNRQKLIKLADSSDAGWRVVEEYVTNPLAEDSEDEKKMYKAQSRAESKLKKEKLKRRPDRKSVPYTQQAPAKTANSIPVNVSGGSSKRDNPEFVKSEIEKLLEKGCITQVSRKPYVVNPLTVAHNRGSKLRLVLDARHINPHVVKFKHKYEDAKTARQLYDQGDFVFSYDLKSAYHHISIFETDTTYLGFKWEHEYYVYNVLPFGLSTSGYIFTKVVREVIKYWRSTGLKIVMYLDDGLGGGKNMKEAMLASEKIHSDLEKFGFVLASEKCNWVPIQGLDWLGFHWDMIEGVIRINEKRIEKLLRILEVFRIQFHYGIRLFRVKFIASLVGQIISMQPVLGDQARLRTRYLYQCILQRASWNAKVLVSTDAFEECIFWEHKVESFNEIGSRLSQLTYNVPQDYYVFSDASGTGFGGFVTTGSEDEPLEMFGSWSMAEQAESSTWRELEAVKRLLINFVNILSGKTIRVFTDNLNITHILNIGSRKMVLHKNALFVDEFCRENAIKLSLVWLPRESNQYADTLSRVTDCDDWEIQDEIFLYLNHVWGPHDIDRFAHDYNAKCKHFNSKFWCPGTAGIDSFTVRITLDNTVKEAVQDSGIEVGSYMYELYPKMCELLINSKSDNTVKSYFNSYKRWERFITLQGHKSLPAQPVHVALYLTHLLNNNSTCHPIFRTQCGILHIEEYIAKGVREEIQNYITDKATAKFQLESNYKDIVTTIRYRPIVQQLISRGVLIADDKEEIDKCVGSVKRNQKLLAIIWNKGTDEYKEFLSVLESDATYDNLVAQLKSTKGRDNDSNILLTDCDGLHNEKIPKDIRGYE</sequence>
<dbReference type="Gene3D" id="3.30.70.270">
    <property type="match status" value="1"/>
</dbReference>
<feature type="region of interest" description="Disordered" evidence="2">
    <location>
        <begin position="34"/>
        <end position="95"/>
    </location>
</feature>
<organism evidence="5 6">
    <name type="scientific">Mytilus galloprovincialis</name>
    <name type="common">Mediterranean mussel</name>
    <dbReference type="NCBI Taxonomy" id="29158"/>
    <lineage>
        <taxon>Eukaryota</taxon>
        <taxon>Metazoa</taxon>
        <taxon>Spiralia</taxon>
        <taxon>Lophotrochozoa</taxon>
        <taxon>Mollusca</taxon>
        <taxon>Bivalvia</taxon>
        <taxon>Autobranchia</taxon>
        <taxon>Pteriomorphia</taxon>
        <taxon>Mytilida</taxon>
        <taxon>Mytiloidea</taxon>
        <taxon>Mytilidae</taxon>
        <taxon>Mytilinae</taxon>
        <taxon>Mytilus</taxon>
    </lineage>
</organism>
<dbReference type="PANTHER" id="PTHR33050">
    <property type="entry name" value="REVERSE TRANSCRIPTASE DOMAIN-CONTAINING PROTEIN"/>
    <property type="match status" value="1"/>
</dbReference>
<dbReference type="Pfam" id="PF00078">
    <property type="entry name" value="RVT_1"/>
    <property type="match status" value="1"/>
</dbReference>
<feature type="compositionally biased region" description="Polar residues" evidence="2">
    <location>
        <begin position="68"/>
        <end position="89"/>
    </location>
</feature>
<dbReference type="Gene3D" id="1.10.533.10">
    <property type="entry name" value="Death Domain, Fas"/>
    <property type="match status" value="1"/>
</dbReference>
<dbReference type="OrthoDB" id="6134629at2759"/>
<feature type="compositionally biased region" description="Basic and acidic residues" evidence="2">
    <location>
        <begin position="38"/>
        <end position="53"/>
    </location>
</feature>
<evidence type="ECO:0000313" key="5">
    <source>
        <dbReference type="EMBL" id="VDI77867.1"/>
    </source>
</evidence>
<evidence type="ECO:0000256" key="2">
    <source>
        <dbReference type="SAM" id="MobiDB-lite"/>
    </source>
</evidence>
<feature type="domain" description="Reverse transcriptase" evidence="4">
    <location>
        <begin position="108"/>
        <end position="290"/>
    </location>
</feature>
<dbReference type="InterPro" id="IPR000477">
    <property type="entry name" value="RT_dom"/>
</dbReference>
<protein>
    <recommendedName>
        <fullName evidence="7">Reverse transcriptase domain-containing protein</fullName>
    </recommendedName>
</protein>
<comment type="caution">
    <text evidence="5">The sequence shown here is derived from an EMBL/GenBank/DDBJ whole genome shotgun (WGS) entry which is preliminary data.</text>
</comment>
<dbReference type="CDD" id="cd03714">
    <property type="entry name" value="RT_DIRS1"/>
    <property type="match status" value="1"/>
</dbReference>
<dbReference type="GO" id="GO:0042981">
    <property type="term" value="P:regulation of apoptotic process"/>
    <property type="evidence" value="ECO:0007669"/>
    <property type="project" value="InterPro"/>
</dbReference>